<dbReference type="NCBIfam" id="TIGR01855">
    <property type="entry name" value="IMP_synth_hisH"/>
    <property type="match status" value="1"/>
</dbReference>
<sequence length="203" mass="22196">MIAIIKYKAGNTASVANALDRLGAHYFFAETPEELESAKAVIFPGVGHAGAAMESLREKGVDEWLKNTKKPVLGICVGMQLMFETSTEGDTVGLGVIPGALKKFDETEAKVPHMGWNKLISTGKHAILKNLISKNYLYFVHSYYAPVGDYTLATCNYINDFSAIVAKDNFIGVQFHPEKSGSVGSMILQNFLDLVYSPEKVKL</sequence>
<keyword evidence="7 10" id="KW-0456">Lyase</keyword>
<comment type="function">
    <text evidence="10">IGPS catalyzes the conversion of PRFAR and glutamine to IGP, AICAR and glutamate. The HisH subunit catalyzes the hydrolysis of glutamine to glutamate and ammonia as part of the synthesis of IGP and AICAR. The resulting ammonia molecule is channeled to the active site of HisF.</text>
</comment>
<keyword evidence="3 10" id="KW-0028">Amino-acid biosynthesis</keyword>
<evidence type="ECO:0000256" key="6">
    <source>
        <dbReference type="ARBA" id="ARBA00023102"/>
    </source>
</evidence>
<dbReference type="EC" id="3.5.1.2" evidence="10"/>
<evidence type="ECO:0000256" key="10">
    <source>
        <dbReference type="HAMAP-Rule" id="MF_00278"/>
    </source>
</evidence>
<evidence type="ECO:0000259" key="11">
    <source>
        <dbReference type="Pfam" id="PF00117"/>
    </source>
</evidence>
<evidence type="ECO:0000256" key="2">
    <source>
        <dbReference type="ARBA" id="ARBA00011152"/>
    </source>
</evidence>
<dbReference type="InterPro" id="IPR017926">
    <property type="entry name" value="GATASE"/>
</dbReference>
<evidence type="ECO:0000256" key="9">
    <source>
        <dbReference type="ARBA" id="ARBA00049534"/>
    </source>
</evidence>
<dbReference type="PROSITE" id="PS51273">
    <property type="entry name" value="GATASE_TYPE_1"/>
    <property type="match status" value="1"/>
</dbReference>
<reference evidence="13" key="1">
    <citation type="journal article" date="2019" name="Int. J. Syst. Evol. Microbiol.">
        <title>The Global Catalogue of Microorganisms (GCM) 10K type strain sequencing project: providing services to taxonomists for standard genome sequencing and annotation.</title>
        <authorList>
            <consortium name="The Broad Institute Genomics Platform"/>
            <consortium name="The Broad Institute Genome Sequencing Center for Infectious Disease"/>
            <person name="Wu L."/>
            <person name="Ma J."/>
        </authorList>
    </citation>
    <scope>NUCLEOTIDE SEQUENCE [LARGE SCALE GENOMIC DNA]</scope>
    <source>
        <strain evidence="13">KCTC 52042</strain>
    </source>
</reference>
<evidence type="ECO:0000256" key="4">
    <source>
        <dbReference type="ARBA" id="ARBA00022801"/>
    </source>
</evidence>
<proteinExistence type="inferred from homology"/>
<dbReference type="Pfam" id="PF00117">
    <property type="entry name" value="GATase"/>
    <property type="match status" value="1"/>
</dbReference>
<comment type="subunit">
    <text evidence="2 10">Heterodimer of HisH and HisF.</text>
</comment>
<keyword evidence="5 10" id="KW-0315">Glutamine amidotransferase</keyword>
<evidence type="ECO:0000256" key="8">
    <source>
        <dbReference type="ARBA" id="ARBA00047838"/>
    </source>
</evidence>
<evidence type="ECO:0000313" key="12">
    <source>
        <dbReference type="EMBL" id="MFD2531666.1"/>
    </source>
</evidence>
<feature type="active site" evidence="10">
    <location>
        <position position="176"/>
    </location>
</feature>
<dbReference type="PANTHER" id="PTHR42701:SF1">
    <property type="entry name" value="IMIDAZOLE GLYCEROL PHOSPHATE SYNTHASE SUBUNIT HISH"/>
    <property type="match status" value="1"/>
</dbReference>
<dbReference type="PANTHER" id="PTHR42701">
    <property type="entry name" value="IMIDAZOLE GLYCEROL PHOSPHATE SYNTHASE SUBUNIT HISH"/>
    <property type="match status" value="1"/>
</dbReference>
<feature type="domain" description="Glutamine amidotransferase" evidence="11">
    <location>
        <begin position="9"/>
        <end position="192"/>
    </location>
</feature>
<dbReference type="Proteomes" id="UP001597460">
    <property type="component" value="Unassembled WGS sequence"/>
</dbReference>
<comment type="subcellular location">
    <subcellularLocation>
        <location evidence="10">Cytoplasm</location>
    </subcellularLocation>
</comment>
<comment type="caution">
    <text evidence="12">The sequence shown here is derived from an EMBL/GenBank/DDBJ whole genome shotgun (WGS) entry which is preliminary data.</text>
</comment>
<dbReference type="HAMAP" id="MF_00278">
    <property type="entry name" value="HisH"/>
    <property type="match status" value="1"/>
</dbReference>
<comment type="pathway">
    <text evidence="1 10">Amino-acid biosynthesis; L-histidine biosynthesis; L-histidine from 5-phospho-alpha-D-ribose 1-diphosphate: step 5/9.</text>
</comment>
<dbReference type="PIRSF" id="PIRSF000495">
    <property type="entry name" value="Amidotransf_hisH"/>
    <property type="match status" value="1"/>
</dbReference>
<dbReference type="SUPFAM" id="SSF52317">
    <property type="entry name" value="Class I glutamine amidotransferase-like"/>
    <property type="match status" value="1"/>
</dbReference>
<protein>
    <recommendedName>
        <fullName evidence="10">Imidazole glycerol phosphate synthase subunit HisH</fullName>
        <ecNumber evidence="10">4.3.2.10</ecNumber>
    </recommendedName>
    <alternativeName>
        <fullName evidence="10">IGP synthase glutaminase subunit</fullName>
        <ecNumber evidence="10">3.5.1.2</ecNumber>
    </alternativeName>
    <alternativeName>
        <fullName evidence="10">IGP synthase subunit HisH</fullName>
    </alternativeName>
    <alternativeName>
        <fullName evidence="10">ImGP synthase subunit HisH</fullName>
        <shortName evidence="10">IGPS subunit HisH</shortName>
    </alternativeName>
</protein>
<accession>A0ABW5JFX3</accession>
<comment type="catalytic activity">
    <reaction evidence="9 10">
        <text>L-glutamine + H2O = L-glutamate + NH4(+)</text>
        <dbReference type="Rhea" id="RHEA:15889"/>
        <dbReference type="ChEBI" id="CHEBI:15377"/>
        <dbReference type="ChEBI" id="CHEBI:28938"/>
        <dbReference type="ChEBI" id="CHEBI:29985"/>
        <dbReference type="ChEBI" id="CHEBI:58359"/>
        <dbReference type="EC" id="3.5.1.2"/>
    </reaction>
</comment>
<gene>
    <name evidence="10 12" type="primary">hisH</name>
    <name evidence="12" type="ORF">ACFSVN_04325</name>
</gene>
<dbReference type="InterPro" id="IPR029062">
    <property type="entry name" value="Class_I_gatase-like"/>
</dbReference>
<dbReference type="Gene3D" id="3.40.50.880">
    <property type="match status" value="1"/>
</dbReference>
<dbReference type="CDD" id="cd01748">
    <property type="entry name" value="GATase1_IGP_Synthase"/>
    <property type="match status" value="1"/>
</dbReference>
<dbReference type="GO" id="GO:0016829">
    <property type="term" value="F:lyase activity"/>
    <property type="evidence" value="ECO:0007669"/>
    <property type="project" value="UniProtKB-KW"/>
</dbReference>
<comment type="catalytic activity">
    <reaction evidence="8 10">
        <text>5-[(5-phospho-1-deoxy-D-ribulos-1-ylimino)methylamino]-1-(5-phospho-beta-D-ribosyl)imidazole-4-carboxamide + L-glutamine = D-erythro-1-(imidazol-4-yl)glycerol 3-phosphate + 5-amino-1-(5-phospho-beta-D-ribosyl)imidazole-4-carboxamide + L-glutamate + H(+)</text>
        <dbReference type="Rhea" id="RHEA:24793"/>
        <dbReference type="ChEBI" id="CHEBI:15378"/>
        <dbReference type="ChEBI" id="CHEBI:29985"/>
        <dbReference type="ChEBI" id="CHEBI:58278"/>
        <dbReference type="ChEBI" id="CHEBI:58359"/>
        <dbReference type="ChEBI" id="CHEBI:58475"/>
        <dbReference type="ChEBI" id="CHEBI:58525"/>
        <dbReference type="EC" id="4.3.2.10"/>
    </reaction>
</comment>
<organism evidence="12 13">
    <name type="scientific">Gracilimonas halophila</name>
    <dbReference type="NCBI Taxonomy" id="1834464"/>
    <lineage>
        <taxon>Bacteria</taxon>
        <taxon>Pseudomonadati</taxon>
        <taxon>Balneolota</taxon>
        <taxon>Balneolia</taxon>
        <taxon>Balneolales</taxon>
        <taxon>Balneolaceae</taxon>
        <taxon>Gracilimonas</taxon>
    </lineage>
</organism>
<dbReference type="PRINTS" id="PR00097">
    <property type="entry name" value="ANTSNTHASEII"/>
</dbReference>
<dbReference type="InterPro" id="IPR010139">
    <property type="entry name" value="Imidazole-glycPsynth_HisH"/>
</dbReference>
<keyword evidence="13" id="KW-1185">Reference proteome</keyword>
<evidence type="ECO:0000256" key="3">
    <source>
        <dbReference type="ARBA" id="ARBA00022605"/>
    </source>
</evidence>
<evidence type="ECO:0000313" key="13">
    <source>
        <dbReference type="Proteomes" id="UP001597460"/>
    </source>
</evidence>
<name>A0ABW5JFX3_9BACT</name>
<keyword evidence="4 10" id="KW-0378">Hydrolase</keyword>
<keyword evidence="10" id="KW-0963">Cytoplasm</keyword>
<feature type="active site" evidence="10">
    <location>
        <position position="178"/>
    </location>
</feature>
<evidence type="ECO:0000256" key="5">
    <source>
        <dbReference type="ARBA" id="ARBA00022962"/>
    </source>
</evidence>
<dbReference type="RefSeq" id="WP_390299145.1">
    <property type="nucleotide sequence ID" value="NZ_JBHULI010000005.1"/>
</dbReference>
<dbReference type="EMBL" id="JBHULI010000005">
    <property type="protein sequence ID" value="MFD2531666.1"/>
    <property type="molecule type" value="Genomic_DNA"/>
</dbReference>
<evidence type="ECO:0000256" key="1">
    <source>
        <dbReference type="ARBA" id="ARBA00005091"/>
    </source>
</evidence>
<keyword evidence="6 10" id="KW-0368">Histidine biosynthesis</keyword>
<feature type="active site" description="Nucleophile" evidence="10">
    <location>
        <position position="76"/>
    </location>
</feature>
<evidence type="ECO:0000256" key="7">
    <source>
        <dbReference type="ARBA" id="ARBA00023239"/>
    </source>
</evidence>
<dbReference type="EC" id="4.3.2.10" evidence="10"/>